<keyword evidence="1" id="KW-0812">Transmembrane</keyword>
<keyword evidence="3" id="KW-1185">Reference proteome</keyword>
<accession>A0A4C1SCH9</accession>
<dbReference type="AlphaFoldDB" id="A0A4C1SCH9"/>
<evidence type="ECO:0000313" key="2">
    <source>
        <dbReference type="EMBL" id="GBO98789.1"/>
    </source>
</evidence>
<gene>
    <name evidence="2" type="ORF">EVAR_265_1</name>
</gene>
<name>A0A4C1SCH9_EUMVA</name>
<comment type="caution">
    <text evidence="2">The sequence shown here is derived from an EMBL/GenBank/DDBJ whole genome shotgun (WGS) entry which is preliminary data.</text>
</comment>
<evidence type="ECO:0000256" key="1">
    <source>
        <dbReference type="SAM" id="Phobius"/>
    </source>
</evidence>
<proteinExistence type="predicted"/>
<reference evidence="2 3" key="1">
    <citation type="journal article" date="2019" name="Commun. Biol.">
        <title>The bagworm genome reveals a unique fibroin gene that provides high tensile strength.</title>
        <authorList>
            <person name="Kono N."/>
            <person name="Nakamura H."/>
            <person name="Ohtoshi R."/>
            <person name="Tomita M."/>
            <person name="Numata K."/>
            <person name="Arakawa K."/>
        </authorList>
    </citation>
    <scope>NUCLEOTIDE SEQUENCE [LARGE SCALE GENOMIC DNA]</scope>
</reference>
<sequence length="155" mass="17490">MEVDRPYDATYSGKIEQGKDRMVAKRHGSLQSRTDSTGACPGEAFYPNPRWPVMDAGTRAHRILKCKSTPQRPAPLPPRYCGRSRPVYRCPRILEVGLLERKPSYINSRAPSKLLWGLESDEKSARFRRVHLICSSVCAIVAFIVTVQAFISDQI</sequence>
<feature type="transmembrane region" description="Helical" evidence="1">
    <location>
        <begin position="130"/>
        <end position="151"/>
    </location>
</feature>
<dbReference type="Proteomes" id="UP000299102">
    <property type="component" value="Unassembled WGS sequence"/>
</dbReference>
<keyword evidence="1" id="KW-1133">Transmembrane helix</keyword>
<organism evidence="2 3">
    <name type="scientific">Eumeta variegata</name>
    <name type="common">Bagworm moth</name>
    <name type="synonym">Eumeta japonica</name>
    <dbReference type="NCBI Taxonomy" id="151549"/>
    <lineage>
        <taxon>Eukaryota</taxon>
        <taxon>Metazoa</taxon>
        <taxon>Ecdysozoa</taxon>
        <taxon>Arthropoda</taxon>
        <taxon>Hexapoda</taxon>
        <taxon>Insecta</taxon>
        <taxon>Pterygota</taxon>
        <taxon>Neoptera</taxon>
        <taxon>Endopterygota</taxon>
        <taxon>Lepidoptera</taxon>
        <taxon>Glossata</taxon>
        <taxon>Ditrysia</taxon>
        <taxon>Tineoidea</taxon>
        <taxon>Psychidae</taxon>
        <taxon>Oiketicinae</taxon>
        <taxon>Eumeta</taxon>
    </lineage>
</organism>
<keyword evidence="1" id="KW-0472">Membrane</keyword>
<dbReference type="EMBL" id="BGZK01000001">
    <property type="protein sequence ID" value="GBO98789.1"/>
    <property type="molecule type" value="Genomic_DNA"/>
</dbReference>
<evidence type="ECO:0000313" key="3">
    <source>
        <dbReference type="Proteomes" id="UP000299102"/>
    </source>
</evidence>
<protein>
    <submittedName>
        <fullName evidence="2">Uncharacterized protein</fullName>
    </submittedName>
</protein>